<comment type="caution">
    <text evidence="2">The sequence shown here is derived from an EMBL/GenBank/DDBJ whole genome shotgun (WGS) entry which is preliminary data.</text>
</comment>
<evidence type="ECO:0000259" key="1">
    <source>
        <dbReference type="PROSITE" id="PS50042"/>
    </source>
</evidence>
<dbReference type="Pfam" id="PF00027">
    <property type="entry name" value="cNMP_binding"/>
    <property type="match status" value="1"/>
</dbReference>
<dbReference type="SMART" id="SM00100">
    <property type="entry name" value="cNMP"/>
    <property type="match status" value="1"/>
</dbReference>
<sequence length="301" mass="31094">MAWSAQEALAQLGWLPADAAAALARLAVPFAVPAGDAIFRQHDQSDGLYLIERGTAVVTGRTPGDGHVELARLGAGAMLGEFCLLDGGRRSADALAATDVAGWRLDLTRFAGMAEAGDAAALALAAALRAQVAARSHDLVAALGPPVTAACAPVTANADFVTDFVGARLHTFPGFDQFTPADWQALVAAGTGHRHSPGARLDGGPPPLWIVLRGALMWQSGDGLQYLVHGPGALAGGAAFVAGRAWPARLLVREEAELFCLPALPDGGTGQKLARLLGAALVRDQRRLTRVRARLAAMEAA</sequence>
<dbReference type="PANTHER" id="PTHR24567:SF74">
    <property type="entry name" value="HTH-TYPE TRANSCRIPTIONAL REGULATOR ARCR"/>
    <property type="match status" value="1"/>
</dbReference>
<dbReference type="InterPro" id="IPR000595">
    <property type="entry name" value="cNMP-bd_dom"/>
</dbReference>
<dbReference type="Gene3D" id="2.60.120.10">
    <property type="entry name" value="Jelly Rolls"/>
    <property type="match status" value="1"/>
</dbReference>
<dbReference type="InterPro" id="IPR014710">
    <property type="entry name" value="RmlC-like_jellyroll"/>
</dbReference>
<dbReference type="EMBL" id="NOXT01000121">
    <property type="protein sequence ID" value="OYQ25761.1"/>
    <property type="molecule type" value="Genomic_DNA"/>
</dbReference>
<dbReference type="AlphaFoldDB" id="A0A255Y9B1"/>
<dbReference type="GO" id="GO:0005829">
    <property type="term" value="C:cytosol"/>
    <property type="evidence" value="ECO:0007669"/>
    <property type="project" value="TreeGrafter"/>
</dbReference>
<dbReference type="PROSITE" id="PS50042">
    <property type="entry name" value="CNMP_BINDING_3"/>
    <property type="match status" value="1"/>
</dbReference>
<accession>A0A255Y9B1</accession>
<dbReference type="Proteomes" id="UP000216991">
    <property type="component" value="Unassembled WGS sequence"/>
</dbReference>
<dbReference type="CDD" id="cd00038">
    <property type="entry name" value="CAP_ED"/>
    <property type="match status" value="1"/>
</dbReference>
<organism evidence="2 3">
    <name type="scientific">Sandarakinorhabdus cyanobacteriorum</name>
    <dbReference type="NCBI Taxonomy" id="1981098"/>
    <lineage>
        <taxon>Bacteria</taxon>
        <taxon>Pseudomonadati</taxon>
        <taxon>Pseudomonadota</taxon>
        <taxon>Alphaproteobacteria</taxon>
        <taxon>Sphingomonadales</taxon>
        <taxon>Sphingosinicellaceae</taxon>
        <taxon>Sandarakinorhabdus</taxon>
    </lineage>
</organism>
<dbReference type="InterPro" id="IPR018490">
    <property type="entry name" value="cNMP-bd_dom_sf"/>
</dbReference>
<evidence type="ECO:0000313" key="2">
    <source>
        <dbReference type="EMBL" id="OYQ25761.1"/>
    </source>
</evidence>
<reference evidence="2 3" key="1">
    <citation type="submission" date="2017-07" db="EMBL/GenBank/DDBJ databases">
        <title>Sandarakinorhabdus cyanobacteriorum sp. nov., a novel bacterium isolated from cyanobacterial aggregates in a eutrophic lake.</title>
        <authorList>
            <person name="Cai H."/>
        </authorList>
    </citation>
    <scope>NUCLEOTIDE SEQUENCE [LARGE SCALE GENOMIC DNA]</scope>
    <source>
        <strain evidence="2 3">TH057</strain>
    </source>
</reference>
<dbReference type="GO" id="GO:0003700">
    <property type="term" value="F:DNA-binding transcription factor activity"/>
    <property type="evidence" value="ECO:0007669"/>
    <property type="project" value="TreeGrafter"/>
</dbReference>
<gene>
    <name evidence="2" type="ORF">CHU93_13650</name>
</gene>
<proteinExistence type="predicted"/>
<dbReference type="InterPro" id="IPR050397">
    <property type="entry name" value="Env_Response_Regulators"/>
</dbReference>
<dbReference type="SUPFAM" id="SSF51206">
    <property type="entry name" value="cAMP-binding domain-like"/>
    <property type="match status" value="2"/>
</dbReference>
<feature type="domain" description="Cyclic nucleotide-binding" evidence="1">
    <location>
        <begin position="30"/>
        <end position="110"/>
    </location>
</feature>
<dbReference type="PANTHER" id="PTHR24567">
    <property type="entry name" value="CRP FAMILY TRANSCRIPTIONAL REGULATORY PROTEIN"/>
    <property type="match status" value="1"/>
</dbReference>
<keyword evidence="3" id="KW-1185">Reference proteome</keyword>
<protein>
    <recommendedName>
        <fullName evidence="1">Cyclic nucleotide-binding domain-containing protein</fullName>
    </recommendedName>
</protein>
<dbReference type="RefSeq" id="WP_094474710.1">
    <property type="nucleotide sequence ID" value="NZ_NOXT01000121.1"/>
</dbReference>
<dbReference type="OrthoDB" id="3525895at2"/>
<name>A0A255Y9B1_9SPHN</name>
<evidence type="ECO:0000313" key="3">
    <source>
        <dbReference type="Proteomes" id="UP000216991"/>
    </source>
</evidence>